<accession>A0ABR7ZXL9</accession>
<dbReference type="Proteomes" id="UP000642094">
    <property type="component" value="Unassembled WGS sequence"/>
</dbReference>
<sequence length="135" mass="15719">MKDKKVYTEVLIGNKDTMQCFQEIMTAYTEYKIVSEQEKTKRRSIEACEKTTIAQIESQCDVMLDYLERTFDERASNFRFLFQKVDQAIKNADSEQLTLALNSITEIAKSSPFKDLADLTQVKKSLDDPDHVWNF</sequence>
<organism evidence="1 2">
    <name type="scientific">Pseudanabaena mucicola FACHB-723</name>
    <dbReference type="NCBI Taxonomy" id="2692860"/>
    <lineage>
        <taxon>Bacteria</taxon>
        <taxon>Bacillati</taxon>
        <taxon>Cyanobacteriota</taxon>
        <taxon>Cyanophyceae</taxon>
        <taxon>Pseudanabaenales</taxon>
        <taxon>Pseudanabaenaceae</taxon>
        <taxon>Pseudanabaena</taxon>
    </lineage>
</organism>
<evidence type="ECO:0000313" key="1">
    <source>
        <dbReference type="EMBL" id="MBD2187996.1"/>
    </source>
</evidence>
<reference evidence="1 2" key="1">
    <citation type="journal article" date="2020" name="ISME J.">
        <title>Comparative genomics reveals insights into cyanobacterial evolution and habitat adaptation.</title>
        <authorList>
            <person name="Chen M.Y."/>
            <person name="Teng W.K."/>
            <person name="Zhao L."/>
            <person name="Hu C.X."/>
            <person name="Zhou Y.K."/>
            <person name="Han B.P."/>
            <person name="Song L.R."/>
            <person name="Shu W.S."/>
        </authorList>
    </citation>
    <scope>NUCLEOTIDE SEQUENCE [LARGE SCALE GENOMIC DNA]</scope>
    <source>
        <strain evidence="1 2">FACHB-723</strain>
    </source>
</reference>
<protein>
    <submittedName>
        <fullName evidence="1">Uncharacterized protein</fullName>
    </submittedName>
</protein>
<dbReference type="EMBL" id="JACJQB010000010">
    <property type="protein sequence ID" value="MBD2187996.1"/>
    <property type="molecule type" value="Genomic_DNA"/>
</dbReference>
<evidence type="ECO:0000313" key="2">
    <source>
        <dbReference type="Proteomes" id="UP000642094"/>
    </source>
</evidence>
<gene>
    <name evidence="1" type="ORF">H6F41_07560</name>
</gene>
<proteinExistence type="predicted"/>
<dbReference type="RefSeq" id="WP_190402859.1">
    <property type="nucleotide sequence ID" value="NZ_JACJQB010000010.1"/>
</dbReference>
<keyword evidence="2" id="KW-1185">Reference proteome</keyword>
<name>A0ABR7ZXL9_9CYAN</name>
<comment type="caution">
    <text evidence="1">The sequence shown here is derived from an EMBL/GenBank/DDBJ whole genome shotgun (WGS) entry which is preliminary data.</text>
</comment>